<keyword evidence="4 8" id="KW-0863">Zinc-finger</keyword>
<evidence type="ECO:0000256" key="7">
    <source>
        <dbReference type="ARBA" id="ARBA00023242"/>
    </source>
</evidence>
<accession>A0A2G8LEF9</accession>
<dbReference type="InterPro" id="IPR014898">
    <property type="entry name" value="Znf_C2H2_LYAR"/>
</dbReference>
<dbReference type="PANTHER" id="PTHR13100:SF10">
    <property type="entry name" value="CELL GROWTH-REGULATING NUCLEOLAR PROTEIN"/>
    <property type="match status" value="1"/>
</dbReference>
<dbReference type="GO" id="GO:0005730">
    <property type="term" value="C:nucleolus"/>
    <property type="evidence" value="ECO:0007669"/>
    <property type="project" value="UniProtKB-ARBA"/>
</dbReference>
<name>A0A2G8LEF9_STIJA</name>
<feature type="compositionally biased region" description="Basic and acidic residues" evidence="9">
    <location>
        <begin position="160"/>
        <end position="195"/>
    </location>
</feature>
<dbReference type="Pfam" id="PF25879">
    <property type="entry name" value="WHD_LYAR"/>
    <property type="match status" value="1"/>
</dbReference>
<evidence type="ECO:0000256" key="1">
    <source>
        <dbReference type="ARBA" id="ARBA00004123"/>
    </source>
</evidence>
<feature type="region of interest" description="Disordered" evidence="9">
    <location>
        <begin position="149"/>
        <end position="362"/>
    </location>
</feature>
<keyword evidence="13" id="KW-1185">Reference proteome</keyword>
<dbReference type="OrthoDB" id="21474at2759"/>
<evidence type="ECO:0000256" key="8">
    <source>
        <dbReference type="PROSITE-ProRule" id="PRU01145"/>
    </source>
</evidence>
<dbReference type="PANTHER" id="PTHR13100">
    <property type="entry name" value="CELL GROWTH-REGULATING NUCLEOLAR PROTEIN LYAR"/>
    <property type="match status" value="1"/>
</dbReference>
<dbReference type="FunFam" id="1.10.10.2100:FF:000002">
    <property type="entry name" value="cell growth-regulating nucleolar protein-like"/>
    <property type="match status" value="1"/>
</dbReference>
<protein>
    <submittedName>
        <fullName evidence="12">Putative cell growth-regulating nucleolar protein</fullName>
    </submittedName>
</protein>
<dbReference type="STRING" id="307972.A0A2G8LEF9"/>
<evidence type="ECO:0000256" key="5">
    <source>
        <dbReference type="ARBA" id="ARBA00022833"/>
    </source>
</evidence>
<evidence type="ECO:0000256" key="9">
    <source>
        <dbReference type="SAM" id="MobiDB-lite"/>
    </source>
</evidence>
<dbReference type="GO" id="GO:0006364">
    <property type="term" value="P:rRNA processing"/>
    <property type="evidence" value="ECO:0007669"/>
    <property type="project" value="TreeGrafter"/>
</dbReference>
<dbReference type="InterPro" id="IPR036236">
    <property type="entry name" value="Znf_C2H2_sf"/>
</dbReference>
<evidence type="ECO:0000313" key="12">
    <source>
        <dbReference type="EMBL" id="PIK58632.1"/>
    </source>
</evidence>
<keyword evidence="3" id="KW-0677">Repeat</keyword>
<dbReference type="InterPro" id="IPR039999">
    <property type="entry name" value="LYAR"/>
</dbReference>
<evidence type="ECO:0000256" key="2">
    <source>
        <dbReference type="ARBA" id="ARBA00022723"/>
    </source>
</evidence>
<dbReference type="GO" id="GO:0008270">
    <property type="term" value="F:zinc ion binding"/>
    <property type="evidence" value="ECO:0007669"/>
    <property type="project" value="UniProtKB-KW"/>
</dbReference>
<proteinExistence type="predicted"/>
<reference evidence="12 13" key="1">
    <citation type="journal article" date="2017" name="PLoS Biol.">
        <title>The sea cucumber genome provides insights into morphological evolution and visceral regeneration.</title>
        <authorList>
            <person name="Zhang X."/>
            <person name="Sun L."/>
            <person name="Yuan J."/>
            <person name="Sun Y."/>
            <person name="Gao Y."/>
            <person name="Zhang L."/>
            <person name="Li S."/>
            <person name="Dai H."/>
            <person name="Hamel J.F."/>
            <person name="Liu C."/>
            <person name="Yu Y."/>
            <person name="Liu S."/>
            <person name="Lin W."/>
            <person name="Guo K."/>
            <person name="Jin S."/>
            <person name="Xu P."/>
            <person name="Storey K.B."/>
            <person name="Huan P."/>
            <person name="Zhang T."/>
            <person name="Zhou Y."/>
            <person name="Zhang J."/>
            <person name="Lin C."/>
            <person name="Li X."/>
            <person name="Xing L."/>
            <person name="Huo D."/>
            <person name="Sun M."/>
            <person name="Wang L."/>
            <person name="Mercier A."/>
            <person name="Li F."/>
            <person name="Yang H."/>
            <person name="Xiang J."/>
        </authorList>
    </citation>
    <scope>NUCLEOTIDE SEQUENCE [LARGE SCALE GENOMIC DNA]</scope>
    <source>
        <strain evidence="12">Shaxun</strain>
        <tissue evidence="12">Muscle</tissue>
    </source>
</reference>
<dbReference type="Pfam" id="PF08790">
    <property type="entry name" value="zf-LYAR"/>
    <property type="match status" value="1"/>
</dbReference>
<dbReference type="Gene3D" id="1.10.10.2100">
    <property type="match status" value="1"/>
</dbReference>
<dbReference type="EMBL" id="MRZV01000106">
    <property type="protein sequence ID" value="PIK58632.1"/>
    <property type="molecule type" value="Genomic_DNA"/>
</dbReference>
<comment type="caution">
    <text evidence="12">The sequence shown here is derived from an EMBL/GenBank/DDBJ whole genome shotgun (WGS) entry which is preliminary data.</text>
</comment>
<dbReference type="FunFam" id="3.30.1490.490:FF:000001">
    <property type="entry name" value="cell growth-regulating nucleolar protein-like"/>
    <property type="match status" value="1"/>
</dbReference>
<dbReference type="GO" id="GO:0003677">
    <property type="term" value="F:DNA binding"/>
    <property type="evidence" value="ECO:0007669"/>
    <property type="project" value="InterPro"/>
</dbReference>
<evidence type="ECO:0000256" key="3">
    <source>
        <dbReference type="ARBA" id="ARBA00022737"/>
    </source>
</evidence>
<keyword evidence="5" id="KW-0862">Zinc</keyword>
<dbReference type="PROSITE" id="PS51804">
    <property type="entry name" value="ZF_C2HC_LYAR"/>
    <property type="match status" value="2"/>
</dbReference>
<dbReference type="SUPFAM" id="SSF57667">
    <property type="entry name" value="beta-beta-alpha zinc fingers"/>
    <property type="match status" value="2"/>
</dbReference>
<feature type="domain" description="Cell growth-regulating nucleolar protein-like winged helix" evidence="11">
    <location>
        <begin position="363"/>
        <end position="434"/>
    </location>
</feature>
<feature type="compositionally biased region" description="Basic and acidic residues" evidence="9">
    <location>
        <begin position="287"/>
        <end position="302"/>
    </location>
</feature>
<feature type="compositionally biased region" description="Acidic residues" evidence="9">
    <location>
        <begin position="207"/>
        <end position="220"/>
    </location>
</feature>
<feature type="compositionally biased region" description="Polar residues" evidence="9">
    <location>
        <begin position="260"/>
        <end position="270"/>
    </location>
</feature>
<sequence>MVFFTCNACGESLKKANVEKHYLTKCRACEVLSCLDCGKDFHGDAYKEHTSCISEDQKYGGKNFKATPHKGAVKQNSWIETVREASMNASLNPKVRNTMKNIINCGQANVPRKKAKFMNFVRNSMHVRETWLIEQVWDTIEKYAAAQRAESTKTSATKNGELHGEAKVDDGESEMTKRGDEEHKTTVEDINDKRAQGGGKRKRQGDPLDEVNGDGEDGLEEQPRKKKKKKKKNREDDDDGNRGEDEQTANGLTEEDNVDAFQQQSKQNGISEELEGKKKRKGKKKREREVNGDESLKIKEVKGNQTESDCKSRKRKDKRNNDESLKGKKRKDEKENGVEEAAEEEEDAADDDDVTEQSRRGGGKFKWEAVITEVLQQAGGEIRLKKLKKKVLSEYFAHGEDASITSEEKLFTKFNKKVMKNPKLKVHKEMVQLKH</sequence>
<feature type="compositionally biased region" description="Acidic residues" evidence="9">
    <location>
        <begin position="338"/>
        <end position="355"/>
    </location>
</feature>
<dbReference type="GO" id="GO:0000122">
    <property type="term" value="P:negative regulation of transcription by RNA polymerase II"/>
    <property type="evidence" value="ECO:0007669"/>
    <property type="project" value="TreeGrafter"/>
</dbReference>
<keyword evidence="7" id="KW-0539">Nucleus</keyword>
<dbReference type="AlphaFoldDB" id="A0A2G8LEF9"/>
<evidence type="ECO:0000256" key="4">
    <source>
        <dbReference type="ARBA" id="ARBA00022771"/>
    </source>
</evidence>
<comment type="subcellular location">
    <subcellularLocation>
        <location evidence="1">Nucleus</location>
    </subcellularLocation>
</comment>
<feature type="compositionally biased region" description="Basic residues" evidence="9">
    <location>
        <begin position="277"/>
        <end position="286"/>
    </location>
</feature>
<organism evidence="12 13">
    <name type="scientific">Stichopus japonicus</name>
    <name type="common">Sea cucumber</name>
    <dbReference type="NCBI Taxonomy" id="307972"/>
    <lineage>
        <taxon>Eukaryota</taxon>
        <taxon>Metazoa</taxon>
        <taxon>Echinodermata</taxon>
        <taxon>Eleutherozoa</taxon>
        <taxon>Echinozoa</taxon>
        <taxon>Holothuroidea</taxon>
        <taxon>Aspidochirotacea</taxon>
        <taxon>Aspidochirotida</taxon>
        <taxon>Stichopodidae</taxon>
        <taxon>Apostichopus</taxon>
    </lineage>
</organism>
<dbReference type="Proteomes" id="UP000230750">
    <property type="component" value="Unassembled WGS sequence"/>
</dbReference>
<evidence type="ECO:0000259" key="10">
    <source>
        <dbReference type="Pfam" id="PF08790"/>
    </source>
</evidence>
<keyword evidence="2" id="KW-0479">Metal-binding</keyword>
<evidence type="ECO:0000259" key="11">
    <source>
        <dbReference type="Pfam" id="PF25879"/>
    </source>
</evidence>
<keyword evidence="6" id="KW-0175">Coiled coil</keyword>
<dbReference type="Gene3D" id="3.30.1490.490">
    <property type="match status" value="1"/>
</dbReference>
<evidence type="ECO:0000313" key="13">
    <source>
        <dbReference type="Proteomes" id="UP000230750"/>
    </source>
</evidence>
<feature type="compositionally biased region" description="Basic and acidic residues" evidence="9">
    <location>
        <begin position="319"/>
        <end position="337"/>
    </location>
</feature>
<evidence type="ECO:0000256" key="6">
    <source>
        <dbReference type="ARBA" id="ARBA00023054"/>
    </source>
</evidence>
<feature type="domain" description="Zinc finger C2H2 LYAR-type" evidence="10">
    <location>
        <begin position="32"/>
        <end position="59"/>
    </location>
</feature>
<dbReference type="InterPro" id="IPR058719">
    <property type="entry name" value="WHD_LYAR"/>
</dbReference>
<gene>
    <name evidence="12" type="ORF">BSL78_04406</name>
</gene>